<feature type="region of interest" description="Disordered" evidence="1">
    <location>
        <begin position="1"/>
        <end position="22"/>
    </location>
</feature>
<dbReference type="Proteomes" id="UP001295794">
    <property type="component" value="Unassembled WGS sequence"/>
</dbReference>
<reference evidence="2" key="1">
    <citation type="submission" date="2023-11" db="EMBL/GenBank/DDBJ databases">
        <authorList>
            <person name="De Vega J J."/>
            <person name="De Vega J J."/>
        </authorList>
    </citation>
    <scope>NUCLEOTIDE SEQUENCE</scope>
</reference>
<dbReference type="AlphaFoldDB" id="A0AAD2JWX0"/>
<dbReference type="EMBL" id="CAVNYO010000109">
    <property type="protein sequence ID" value="CAK5266350.1"/>
    <property type="molecule type" value="Genomic_DNA"/>
</dbReference>
<feature type="region of interest" description="Disordered" evidence="1">
    <location>
        <begin position="58"/>
        <end position="78"/>
    </location>
</feature>
<accession>A0AAD2JWX0</accession>
<evidence type="ECO:0000313" key="2">
    <source>
        <dbReference type="EMBL" id="CAK5266350.1"/>
    </source>
</evidence>
<evidence type="ECO:0000256" key="1">
    <source>
        <dbReference type="SAM" id="MobiDB-lite"/>
    </source>
</evidence>
<name>A0AAD2JWX0_9AGAR</name>
<organism evidence="2 3">
    <name type="scientific">Mycena citricolor</name>
    <dbReference type="NCBI Taxonomy" id="2018698"/>
    <lineage>
        <taxon>Eukaryota</taxon>
        <taxon>Fungi</taxon>
        <taxon>Dikarya</taxon>
        <taxon>Basidiomycota</taxon>
        <taxon>Agaricomycotina</taxon>
        <taxon>Agaricomycetes</taxon>
        <taxon>Agaricomycetidae</taxon>
        <taxon>Agaricales</taxon>
        <taxon>Marasmiineae</taxon>
        <taxon>Mycenaceae</taxon>
        <taxon>Mycena</taxon>
    </lineage>
</organism>
<comment type="caution">
    <text evidence="2">The sequence shown here is derived from an EMBL/GenBank/DDBJ whole genome shotgun (WGS) entry which is preliminary data.</text>
</comment>
<evidence type="ECO:0000313" key="3">
    <source>
        <dbReference type="Proteomes" id="UP001295794"/>
    </source>
</evidence>
<keyword evidence="3" id="KW-1185">Reference proteome</keyword>
<protein>
    <submittedName>
        <fullName evidence="2">Uncharacterized protein</fullName>
    </submittedName>
</protein>
<gene>
    <name evidence="2" type="ORF">MYCIT1_LOCUS8047</name>
</gene>
<sequence>MTSTLAGPFPRENTQARASSARTRMMTIATTTRTRAGVGIPARYAWIQCIRVSPRRCSRCTSTNSEDDDDDATACLSR</sequence>
<proteinExistence type="predicted"/>